<dbReference type="InterPro" id="IPR037171">
    <property type="entry name" value="NagB/RpiA_transferase-like"/>
</dbReference>
<keyword evidence="3" id="KW-0804">Transcription</keyword>
<dbReference type="SMART" id="SM00420">
    <property type="entry name" value="HTH_DEOR"/>
    <property type="match status" value="1"/>
</dbReference>
<dbReference type="InterPro" id="IPR018356">
    <property type="entry name" value="Tscrpt_reg_HTH_DeoR_CS"/>
</dbReference>
<dbReference type="PROSITE" id="PS00894">
    <property type="entry name" value="HTH_DEOR_1"/>
    <property type="match status" value="1"/>
</dbReference>
<dbReference type="InterPro" id="IPR001034">
    <property type="entry name" value="DeoR_HTH"/>
</dbReference>
<dbReference type="GO" id="GO:0003677">
    <property type="term" value="F:DNA binding"/>
    <property type="evidence" value="ECO:0007669"/>
    <property type="project" value="UniProtKB-KW"/>
</dbReference>
<dbReference type="PANTHER" id="PTHR30363">
    <property type="entry name" value="HTH-TYPE TRANSCRIPTIONAL REGULATOR SRLR-RELATED"/>
    <property type="match status" value="1"/>
</dbReference>
<dbReference type="RefSeq" id="WP_013862626.1">
    <property type="nucleotide sequence ID" value="NC_015635.1"/>
</dbReference>
<dbReference type="EMBL" id="AP012204">
    <property type="protein sequence ID" value="BAK34744.1"/>
    <property type="molecule type" value="Genomic_DNA"/>
</dbReference>
<name>F5XS63_MICPN</name>
<keyword evidence="1" id="KW-0805">Transcription regulation</keyword>
<accession>F5XS63</accession>
<evidence type="ECO:0000313" key="5">
    <source>
        <dbReference type="EMBL" id="BAK34744.1"/>
    </source>
</evidence>
<protein>
    <submittedName>
        <fullName evidence="5">Putative DeoR family transcriptional regulator</fullName>
    </submittedName>
</protein>
<gene>
    <name evidence="5" type="ordered locus">MLP_17300</name>
</gene>
<dbReference type="InterPro" id="IPR050313">
    <property type="entry name" value="Carb_Metab_HTH_regulators"/>
</dbReference>
<dbReference type="KEGG" id="mph:MLP_17300"/>
<dbReference type="SUPFAM" id="SSF100950">
    <property type="entry name" value="NagB/RpiA/CoA transferase-like"/>
    <property type="match status" value="1"/>
</dbReference>
<dbReference type="PANTHER" id="PTHR30363:SF44">
    <property type="entry name" value="AGA OPERON TRANSCRIPTIONAL REPRESSOR-RELATED"/>
    <property type="match status" value="1"/>
</dbReference>
<feature type="domain" description="HTH deoR-type" evidence="4">
    <location>
        <begin position="8"/>
        <end position="63"/>
    </location>
</feature>
<evidence type="ECO:0000313" key="6">
    <source>
        <dbReference type="Proteomes" id="UP000007947"/>
    </source>
</evidence>
<dbReference type="HOGENOM" id="CLU_060699_1_4_11"/>
<dbReference type="PRINTS" id="PR00037">
    <property type="entry name" value="HTHLACR"/>
</dbReference>
<reference evidence="5 6" key="1">
    <citation type="submission" date="2011-05" db="EMBL/GenBank/DDBJ databases">
        <title>Whole genome sequence of Microlunatus phosphovorus NM-1.</title>
        <authorList>
            <person name="Hosoyama A."/>
            <person name="Sasaki K."/>
            <person name="Harada T."/>
            <person name="Igarashi R."/>
            <person name="Kawakoshi A."/>
            <person name="Sasagawa M."/>
            <person name="Fukada J."/>
            <person name="Nakamura S."/>
            <person name="Katano Y."/>
            <person name="Hanada S."/>
            <person name="Kamagata Y."/>
            <person name="Nakamura N."/>
            <person name="Yamazaki S."/>
            <person name="Fujita N."/>
        </authorList>
    </citation>
    <scope>NUCLEOTIDE SEQUENCE [LARGE SCALE GENOMIC DNA]</scope>
    <source>
        <strain evidence="6">ATCC 700054 / DSM 10555 / JCM 9379 / NBRC 101784 / NCIMB 13414 / VKM Ac-1990 / NM-1</strain>
    </source>
</reference>
<keyword evidence="6" id="KW-1185">Reference proteome</keyword>
<dbReference type="Proteomes" id="UP000007947">
    <property type="component" value="Chromosome"/>
</dbReference>
<evidence type="ECO:0000256" key="1">
    <source>
        <dbReference type="ARBA" id="ARBA00023015"/>
    </source>
</evidence>
<dbReference type="InterPro" id="IPR036390">
    <property type="entry name" value="WH_DNA-bd_sf"/>
</dbReference>
<proteinExistence type="predicted"/>
<dbReference type="STRING" id="1032480.MLP_17300"/>
<dbReference type="Pfam" id="PF08220">
    <property type="entry name" value="HTH_DeoR"/>
    <property type="match status" value="1"/>
</dbReference>
<dbReference type="Pfam" id="PF00455">
    <property type="entry name" value="DeoRC"/>
    <property type="match status" value="1"/>
</dbReference>
<dbReference type="AlphaFoldDB" id="F5XS63"/>
<evidence type="ECO:0000256" key="2">
    <source>
        <dbReference type="ARBA" id="ARBA00023125"/>
    </source>
</evidence>
<sequence>MTTQVEAAADRHRHIIDRLDAVGRVEVGTLASSLDVAPETIRRDLRLLEQQGVLQRVHGGAVRRTERPLSPFDGTTPEHPPQHLRLAELVIDRLPADATVFIGASPLTWVLAESLSRRPQAEGMTIVTNSLDVAVVMSRVERLHIYNVGGGVEQETRAQQGGWALDEIGRFQIDLALLAPTGVTVEGGIFADTPMAAAIIAAEVRSANQIWLMLEAEKLGLPGFIQAAPIDVVDQILTAGTPQPHQTAPFSDAGITVVSAE</sequence>
<dbReference type="SUPFAM" id="SSF46785">
    <property type="entry name" value="Winged helix' DNA-binding domain"/>
    <property type="match status" value="1"/>
</dbReference>
<organism evidence="5 6">
    <name type="scientific">Microlunatus phosphovorus (strain ATCC 700054 / DSM 10555 / JCM 9379 / NBRC 101784 / NCIMB 13414 / VKM Ac-1990 / NM-1)</name>
    <dbReference type="NCBI Taxonomy" id="1032480"/>
    <lineage>
        <taxon>Bacteria</taxon>
        <taxon>Bacillati</taxon>
        <taxon>Actinomycetota</taxon>
        <taxon>Actinomycetes</taxon>
        <taxon>Propionibacteriales</taxon>
        <taxon>Propionibacteriaceae</taxon>
        <taxon>Microlunatus</taxon>
    </lineage>
</organism>
<dbReference type="SMART" id="SM01134">
    <property type="entry name" value="DeoRC"/>
    <property type="match status" value="1"/>
</dbReference>
<dbReference type="PROSITE" id="PS51000">
    <property type="entry name" value="HTH_DEOR_2"/>
    <property type="match status" value="1"/>
</dbReference>
<evidence type="ECO:0000259" key="4">
    <source>
        <dbReference type="PROSITE" id="PS51000"/>
    </source>
</evidence>
<keyword evidence="2" id="KW-0238">DNA-binding</keyword>
<dbReference type="GO" id="GO:0003700">
    <property type="term" value="F:DNA-binding transcription factor activity"/>
    <property type="evidence" value="ECO:0007669"/>
    <property type="project" value="InterPro"/>
</dbReference>
<evidence type="ECO:0000256" key="3">
    <source>
        <dbReference type="ARBA" id="ARBA00023163"/>
    </source>
</evidence>
<dbReference type="OrthoDB" id="7688673at2"/>
<dbReference type="eggNOG" id="COG1349">
    <property type="taxonomic scope" value="Bacteria"/>
</dbReference>
<dbReference type="InterPro" id="IPR014036">
    <property type="entry name" value="DeoR-like_C"/>
</dbReference>